<evidence type="ECO:0008006" key="8">
    <source>
        <dbReference type="Google" id="ProtNLM"/>
    </source>
</evidence>
<keyword evidence="3" id="KW-0347">Helicase</keyword>
<dbReference type="Pfam" id="PF00271">
    <property type="entry name" value="Helicase_C"/>
    <property type="match status" value="1"/>
</dbReference>
<dbReference type="SUPFAM" id="SSF52540">
    <property type="entry name" value="P-loop containing nucleoside triphosphate hydrolases"/>
    <property type="match status" value="2"/>
</dbReference>
<evidence type="ECO:0000256" key="4">
    <source>
        <dbReference type="ARBA" id="ARBA00022840"/>
    </source>
</evidence>
<feature type="domain" description="Helicase ATP-binding" evidence="5">
    <location>
        <begin position="125"/>
        <end position="274"/>
    </location>
</feature>
<dbReference type="InterPro" id="IPR001650">
    <property type="entry name" value="Helicase_C-like"/>
</dbReference>
<dbReference type="AlphaFoldDB" id="A0A0F9KP22"/>
<dbReference type="GO" id="GO:0005524">
    <property type="term" value="F:ATP binding"/>
    <property type="evidence" value="ECO:0007669"/>
    <property type="project" value="UniProtKB-KW"/>
</dbReference>
<evidence type="ECO:0000259" key="6">
    <source>
        <dbReference type="PROSITE" id="PS51194"/>
    </source>
</evidence>
<protein>
    <recommendedName>
        <fullName evidence="8">Helicase ATP-binding domain-containing protein</fullName>
    </recommendedName>
</protein>
<dbReference type="GO" id="GO:0016787">
    <property type="term" value="F:hydrolase activity"/>
    <property type="evidence" value="ECO:0007669"/>
    <property type="project" value="UniProtKB-KW"/>
</dbReference>
<dbReference type="PANTHER" id="PTHR11274:SF0">
    <property type="entry name" value="GENERAL TRANSCRIPTION AND DNA REPAIR FACTOR IIH HELICASE SUBUNIT XPB"/>
    <property type="match status" value="1"/>
</dbReference>
<reference evidence="7" key="1">
    <citation type="journal article" date="2015" name="Nature">
        <title>Complex archaea that bridge the gap between prokaryotes and eukaryotes.</title>
        <authorList>
            <person name="Spang A."/>
            <person name="Saw J.H."/>
            <person name="Jorgensen S.L."/>
            <person name="Zaremba-Niedzwiedzka K."/>
            <person name="Martijn J."/>
            <person name="Lind A.E."/>
            <person name="van Eijk R."/>
            <person name="Schleper C."/>
            <person name="Guy L."/>
            <person name="Ettema T.J."/>
        </authorList>
    </citation>
    <scope>NUCLEOTIDE SEQUENCE</scope>
</reference>
<dbReference type="EMBL" id="LAZR01008794">
    <property type="protein sequence ID" value="KKM76541.1"/>
    <property type="molecule type" value="Genomic_DNA"/>
</dbReference>
<accession>A0A0F9KP22</accession>
<evidence type="ECO:0000256" key="1">
    <source>
        <dbReference type="ARBA" id="ARBA00022741"/>
    </source>
</evidence>
<dbReference type="Pfam" id="PF04851">
    <property type="entry name" value="ResIII"/>
    <property type="match status" value="1"/>
</dbReference>
<dbReference type="PROSITE" id="PS51194">
    <property type="entry name" value="HELICASE_CTER"/>
    <property type="match status" value="1"/>
</dbReference>
<dbReference type="InterPro" id="IPR027417">
    <property type="entry name" value="P-loop_NTPase"/>
</dbReference>
<evidence type="ECO:0000256" key="2">
    <source>
        <dbReference type="ARBA" id="ARBA00022801"/>
    </source>
</evidence>
<dbReference type="PROSITE" id="PS51192">
    <property type="entry name" value="HELICASE_ATP_BIND_1"/>
    <property type="match status" value="1"/>
</dbReference>
<gene>
    <name evidence="7" type="ORF">LCGC14_1379110</name>
</gene>
<dbReference type="Gene3D" id="3.40.50.300">
    <property type="entry name" value="P-loop containing nucleotide triphosphate hydrolases"/>
    <property type="match status" value="2"/>
</dbReference>
<evidence type="ECO:0000256" key="3">
    <source>
        <dbReference type="ARBA" id="ARBA00022806"/>
    </source>
</evidence>
<keyword evidence="4" id="KW-0067">ATP-binding</keyword>
<dbReference type="InterPro" id="IPR014001">
    <property type="entry name" value="Helicase_ATP-bd"/>
</dbReference>
<dbReference type="PANTHER" id="PTHR11274">
    <property type="entry name" value="RAD25/XP-B DNA REPAIR HELICASE"/>
    <property type="match status" value="1"/>
</dbReference>
<evidence type="ECO:0000259" key="5">
    <source>
        <dbReference type="PROSITE" id="PS51192"/>
    </source>
</evidence>
<proteinExistence type="predicted"/>
<organism evidence="7">
    <name type="scientific">marine sediment metagenome</name>
    <dbReference type="NCBI Taxonomy" id="412755"/>
    <lineage>
        <taxon>unclassified sequences</taxon>
        <taxon>metagenomes</taxon>
        <taxon>ecological metagenomes</taxon>
    </lineage>
</organism>
<evidence type="ECO:0000313" key="7">
    <source>
        <dbReference type="EMBL" id="KKM76541.1"/>
    </source>
</evidence>
<dbReference type="InterPro" id="IPR050615">
    <property type="entry name" value="ATP-dep_DNA_Helicase"/>
</dbReference>
<feature type="domain" description="Helicase C-terminal" evidence="6">
    <location>
        <begin position="332"/>
        <end position="496"/>
    </location>
</feature>
<dbReference type="GO" id="GO:0003677">
    <property type="term" value="F:DNA binding"/>
    <property type="evidence" value="ECO:0007669"/>
    <property type="project" value="InterPro"/>
</dbReference>
<comment type="caution">
    <text evidence="7">The sequence shown here is derived from an EMBL/GenBank/DDBJ whole genome shotgun (WGS) entry which is preliminary data.</text>
</comment>
<sequence>MNRPAKITITNEVNCIVTGLLPDHIDYFYEAYGKYAPNYFFQKRFTLGKWDGKIRYFYKKGNTFVYLLDEIVPKLYAFGYKVNLVDQRTGGFVEIPQIDKTYISHIINPKTGKPYELRYYQVDSINASTQVGHGISIAGTGGGKTFTTAILSDLYSKAGLKPIVIVPNTSLILQTIDEGFNELEMDVGEYSGDRKDINHKSVVSTWQALQHNPEMMRQFDVVIVDECHGLKGQVLTKLLNEYGSHIAYRFGCTGTLPKPEADAMAVRIAIGDVVHTKPAHELIEEGYLARLHISVMQLDEPFKEQYEEWKRDNPGVKMTYIKFKDSYFPTYKAEKSYLQLKKERLQWIADLIDTRRNMKKGNVICLVTSIAFGKRLQKLIPNSKFVYGKDKAKIRKQVYNLFEEHSDLVVIATAQIAGVGISIDRIFNMFLIDIGQSFIRTIQAIGRGLRKGADKDHVDVIDVCSDLKYSKRHLRERKKYYKEAKYPFKVHKIDYAA</sequence>
<dbReference type="Gene3D" id="3.30.780.20">
    <property type="match status" value="1"/>
</dbReference>
<keyword evidence="2" id="KW-0378">Hydrolase</keyword>
<dbReference type="SMART" id="SM00490">
    <property type="entry name" value="HELICc"/>
    <property type="match status" value="1"/>
</dbReference>
<dbReference type="InterPro" id="IPR006935">
    <property type="entry name" value="Helicase/UvrB_N"/>
</dbReference>
<dbReference type="SMART" id="SM00487">
    <property type="entry name" value="DEXDc"/>
    <property type="match status" value="1"/>
</dbReference>
<dbReference type="InterPro" id="IPR049430">
    <property type="entry name" value="UvsW_N_sf"/>
</dbReference>
<keyword evidence="1" id="KW-0547">Nucleotide-binding</keyword>
<dbReference type="GO" id="GO:0004386">
    <property type="term" value="F:helicase activity"/>
    <property type="evidence" value="ECO:0007669"/>
    <property type="project" value="UniProtKB-KW"/>
</dbReference>
<name>A0A0F9KP22_9ZZZZ</name>
<dbReference type="CDD" id="cd18785">
    <property type="entry name" value="SF2_C"/>
    <property type="match status" value="1"/>
</dbReference>